<evidence type="ECO:0000313" key="9">
    <source>
        <dbReference type="EMBL" id="OGZ94782.1"/>
    </source>
</evidence>
<evidence type="ECO:0000259" key="8">
    <source>
        <dbReference type="Pfam" id="PF07731"/>
    </source>
</evidence>
<protein>
    <recommendedName>
        <fullName evidence="11">Nitrite reductase (NO-forming)</fullName>
    </recommendedName>
</protein>
<evidence type="ECO:0000256" key="1">
    <source>
        <dbReference type="ARBA" id="ARBA00004141"/>
    </source>
</evidence>
<evidence type="ECO:0000256" key="2">
    <source>
        <dbReference type="ARBA" id="ARBA00006143"/>
    </source>
</evidence>
<accession>A0A1G2K5S2</accession>
<reference evidence="9 10" key="1">
    <citation type="journal article" date="2016" name="Nat. Commun.">
        <title>Thousands of microbial genomes shed light on interconnected biogeochemical processes in an aquifer system.</title>
        <authorList>
            <person name="Anantharaman K."/>
            <person name="Brown C.T."/>
            <person name="Hug L.A."/>
            <person name="Sharon I."/>
            <person name="Castelle C.J."/>
            <person name="Probst A.J."/>
            <person name="Thomas B.C."/>
            <person name="Singh A."/>
            <person name="Wilkins M.J."/>
            <person name="Karaoz U."/>
            <person name="Brodie E.L."/>
            <person name="Williams K.H."/>
            <person name="Hubbard S.S."/>
            <person name="Banfield J.F."/>
        </authorList>
    </citation>
    <scope>NUCLEOTIDE SEQUENCE [LARGE SCALE GENOMIC DNA]</scope>
</reference>
<dbReference type="GO" id="GO:0017004">
    <property type="term" value="P:cytochrome complex assembly"/>
    <property type="evidence" value="ECO:0007669"/>
    <property type="project" value="InterPro"/>
</dbReference>
<name>A0A1G2K5S2_9BACT</name>
<dbReference type="InterPro" id="IPR011706">
    <property type="entry name" value="Cu-oxidase_C"/>
</dbReference>
<dbReference type="GO" id="GO:0016020">
    <property type="term" value="C:membrane"/>
    <property type="evidence" value="ECO:0007669"/>
    <property type="project" value="UniProtKB-SubCell"/>
</dbReference>
<feature type="transmembrane region" description="Helical" evidence="6">
    <location>
        <begin position="191"/>
        <end position="220"/>
    </location>
</feature>
<dbReference type="Proteomes" id="UP000177392">
    <property type="component" value="Unassembled WGS sequence"/>
</dbReference>
<dbReference type="Pfam" id="PF07731">
    <property type="entry name" value="Cu-oxidase_2"/>
    <property type="match status" value="1"/>
</dbReference>
<keyword evidence="4 6" id="KW-1133">Transmembrane helix</keyword>
<dbReference type="InterPro" id="IPR008972">
    <property type="entry name" value="Cupredoxin"/>
</dbReference>
<dbReference type="GO" id="GO:0005507">
    <property type="term" value="F:copper ion binding"/>
    <property type="evidence" value="ECO:0007669"/>
    <property type="project" value="InterPro"/>
</dbReference>
<gene>
    <name evidence="9" type="ORF">A2131_00880</name>
</gene>
<dbReference type="PANTHER" id="PTHR31272:SF9">
    <property type="entry name" value="BLL1027 PROTEIN"/>
    <property type="match status" value="1"/>
</dbReference>
<feature type="transmembrane region" description="Helical" evidence="6">
    <location>
        <begin position="232"/>
        <end position="253"/>
    </location>
</feature>
<dbReference type="InterPro" id="IPR003834">
    <property type="entry name" value="Cyt_c_assmbl_TM_dom"/>
</dbReference>
<comment type="subcellular location">
    <subcellularLocation>
        <location evidence="1">Membrane</location>
        <topology evidence="1">Multi-pass membrane protein</topology>
    </subcellularLocation>
</comment>
<feature type="transmembrane region" description="Helical" evidence="6">
    <location>
        <begin position="354"/>
        <end position="371"/>
    </location>
</feature>
<evidence type="ECO:0008006" key="11">
    <source>
        <dbReference type="Google" id="ProtNLM"/>
    </source>
</evidence>
<dbReference type="Gene3D" id="2.60.40.420">
    <property type="entry name" value="Cupredoxins - blue copper proteins"/>
    <property type="match status" value="2"/>
</dbReference>
<sequence>MFVLFALALFGVFLTGLYWIFTASSGSPIGTGWFLFSFAAGLSMIVLPCTLPLAFVIVPLSMGKGYVKGLAIALAFGLGVAFTLSMYGVLAALLGKAVFGFAGAGGSGEIIKNIFYTIAGVFAMVFALGELGFVKARLPSYMGAAPGFIQKRKDITKALMLGLFLGNIGIGCPHPATPIILGQIGVTGDVFYGWLLFFVHAIGRIIPLLLLAILGILGVNATKALLRHKDKIARGTAWGMVFVGAFLFTLGFFSHDWWVASGQHTLLEEFTQEERFTNIISRQIGAAPAHTHGLEEIAGGAGFLGLPLWMGNWVFVLLMIIPLWWYLAREQKRALALPEGERTVPLTVWRSKRWSILLLSLLLIIVFAYVLPQRFYWQAAQHIEEEEMAHQQEESAHTRQAAVSPALAVDVDEIGKRADDLPAPIVRRENEKVVVELETREIVAEIAPGITYEYWTYNGTVPGPFIRVKEGDDVEIRLTHTAHSHAATADINHSFNISAFPIKIASADSGEDGHSTSGHEKAGHAKHSVDLHAVEGPGGGAVLTQTVSGQTTAFQFKATRPGIYVYHCASPHIPTHVANGMYGLILVEPKDGLPKVDKEFYVMQGEFYTKGIFGETGHQEFSLEKLLAEAPAYFLFNGRVGSLTGERALRAKVGETIRLYFGVGSHIPAYFHIIGGILDKLYSEGDIISAPHRNVQTTVVPPGGAMIVEFKLEVPGKYLLVDHSLSRAIDKGAIGEIVIEGEEKHEIFTGVK</sequence>
<dbReference type="CDD" id="cd04208">
    <property type="entry name" value="CuRO_2_CuNIR"/>
    <property type="match status" value="1"/>
</dbReference>
<feature type="transmembrane region" description="Helical" evidence="6">
    <location>
        <begin position="308"/>
        <end position="327"/>
    </location>
</feature>
<evidence type="ECO:0000256" key="5">
    <source>
        <dbReference type="ARBA" id="ARBA00023136"/>
    </source>
</evidence>
<dbReference type="SUPFAM" id="SSF49503">
    <property type="entry name" value="Cupredoxins"/>
    <property type="match status" value="2"/>
</dbReference>
<comment type="caution">
    <text evidence="9">The sequence shown here is derived from an EMBL/GenBank/DDBJ whole genome shotgun (WGS) entry which is preliminary data.</text>
</comment>
<evidence type="ECO:0000256" key="6">
    <source>
        <dbReference type="SAM" id="Phobius"/>
    </source>
</evidence>
<feature type="transmembrane region" description="Helical" evidence="6">
    <location>
        <begin position="155"/>
        <end position="171"/>
    </location>
</feature>
<dbReference type="InterPro" id="IPR051790">
    <property type="entry name" value="Cytochrome_c-biogenesis_DsbD"/>
</dbReference>
<dbReference type="GO" id="GO:0016491">
    <property type="term" value="F:oxidoreductase activity"/>
    <property type="evidence" value="ECO:0007669"/>
    <property type="project" value="InterPro"/>
</dbReference>
<evidence type="ECO:0000256" key="3">
    <source>
        <dbReference type="ARBA" id="ARBA00022692"/>
    </source>
</evidence>
<dbReference type="AlphaFoldDB" id="A0A1G2K5S2"/>
<keyword evidence="5 6" id="KW-0472">Membrane</keyword>
<dbReference type="PANTHER" id="PTHR31272">
    <property type="entry name" value="CYTOCHROME C-TYPE BIOGENESIS PROTEIN HI_1454-RELATED"/>
    <property type="match status" value="1"/>
</dbReference>
<dbReference type="Pfam" id="PF02683">
    <property type="entry name" value="DsbD_TM"/>
    <property type="match status" value="1"/>
</dbReference>
<feature type="transmembrane region" description="Helical" evidence="6">
    <location>
        <begin position="70"/>
        <end position="94"/>
    </location>
</feature>
<evidence type="ECO:0000313" key="10">
    <source>
        <dbReference type="Proteomes" id="UP000177392"/>
    </source>
</evidence>
<evidence type="ECO:0000259" key="7">
    <source>
        <dbReference type="Pfam" id="PF02683"/>
    </source>
</evidence>
<organism evidence="9 10">
    <name type="scientific">Candidatus Sungbacteria bacterium GWC2_49_10</name>
    <dbReference type="NCBI Taxonomy" id="1802263"/>
    <lineage>
        <taxon>Bacteria</taxon>
        <taxon>Candidatus Sungiibacteriota</taxon>
    </lineage>
</organism>
<comment type="similarity">
    <text evidence="2">Belongs to the DsbD family.</text>
</comment>
<feature type="domain" description="Cytochrome C biogenesis protein transmembrane" evidence="7">
    <location>
        <begin position="36"/>
        <end position="213"/>
    </location>
</feature>
<dbReference type="CDD" id="cd11020">
    <property type="entry name" value="CuRO_1_CuNIR"/>
    <property type="match status" value="1"/>
</dbReference>
<dbReference type="FunFam" id="2.60.40.420:FF:000093">
    <property type="entry name" value="Copper-containing nitrite reductase"/>
    <property type="match status" value="1"/>
</dbReference>
<proteinExistence type="inferred from homology"/>
<dbReference type="EMBL" id="MHQB01000002">
    <property type="protein sequence ID" value="OGZ94782.1"/>
    <property type="molecule type" value="Genomic_DNA"/>
</dbReference>
<feature type="transmembrane region" description="Helical" evidence="6">
    <location>
        <begin position="36"/>
        <end position="58"/>
    </location>
</feature>
<keyword evidence="3 6" id="KW-0812">Transmembrane</keyword>
<feature type="transmembrane region" description="Helical" evidence="6">
    <location>
        <begin position="114"/>
        <end position="134"/>
    </location>
</feature>
<feature type="domain" description="Plastocyanin-like" evidence="8">
    <location>
        <begin position="464"/>
        <end position="590"/>
    </location>
</feature>
<evidence type="ECO:0000256" key="4">
    <source>
        <dbReference type="ARBA" id="ARBA00022989"/>
    </source>
</evidence>